<dbReference type="RefSeq" id="WP_087489171.1">
    <property type="nucleotide sequence ID" value="NZ_CP015579.1"/>
</dbReference>
<evidence type="ECO:0000313" key="4">
    <source>
        <dbReference type="Proteomes" id="UP000195814"/>
    </source>
</evidence>
<organism evidence="1 4">
    <name type="scientific">Tatumella citrea</name>
    <name type="common">Pantoea citrea</name>
    <dbReference type="NCBI Taxonomy" id="53336"/>
    <lineage>
        <taxon>Bacteria</taxon>
        <taxon>Pseudomonadati</taxon>
        <taxon>Pseudomonadota</taxon>
        <taxon>Gammaproteobacteria</taxon>
        <taxon>Enterobacterales</taxon>
        <taxon>Erwiniaceae</taxon>
        <taxon>Tatumella</taxon>
    </lineage>
</organism>
<dbReference type="Proteomes" id="UP000195814">
    <property type="component" value="Chromosome"/>
</dbReference>
<protein>
    <submittedName>
        <fullName evidence="1">Uncharacterized protein</fullName>
    </submittedName>
</protein>
<dbReference type="EMBL" id="CP015579">
    <property type="protein sequence ID" value="ARU94799.1"/>
    <property type="molecule type" value="Genomic_DNA"/>
</dbReference>
<keyword evidence="3" id="KW-1185">Reference proteome</keyword>
<name>A0A1Y0LAW6_TATCI</name>
<sequence length="73" mass="7811">MIFVFINLSPPVGRDRRQSYLAVSLVIASEAAPLVASAQSSVSLLSEDYSIMNEPVSLAITLAKLQVKFQGTA</sequence>
<evidence type="ECO:0000313" key="2">
    <source>
        <dbReference type="EMBL" id="ARU98837.1"/>
    </source>
</evidence>
<dbReference type="KEGG" id="tci:A7K98_14140"/>
<accession>A0A1Y0LAW6</accession>
<evidence type="ECO:0000313" key="3">
    <source>
        <dbReference type="Proteomes" id="UP000195729"/>
    </source>
</evidence>
<dbReference type="EMBL" id="CP015581">
    <property type="protein sequence ID" value="ARU98837.1"/>
    <property type="molecule type" value="Genomic_DNA"/>
</dbReference>
<gene>
    <name evidence="1" type="ORF">A7K98_14140</name>
    <name evidence="2" type="ORF">A7K99_14125</name>
</gene>
<proteinExistence type="predicted"/>
<evidence type="ECO:0000313" key="1">
    <source>
        <dbReference type="EMBL" id="ARU94799.1"/>
    </source>
</evidence>
<dbReference type="AlphaFoldDB" id="A0A1Y0LAW6"/>
<reference evidence="3 4" key="1">
    <citation type="submission" date="2016-05" db="EMBL/GenBank/DDBJ databases">
        <title>Complete genome sequence of two 2,5-diketo-D-glunonic acid producing strain Tatumella citrea.</title>
        <authorList>
            <person name="Duan C."/>
            <person name="Yang J."/>
            <person name="Yang S."/>
        </authorList>
    </citation>
    <scope>NUCLEOTIDE SEQUENCE [LARGE SCALE GENOMIC DNA]</scope>
    <source>
        <strain evidence="2 3">ATCC 39140</strain>
        <strain evidence="1 4">DSM 13699</strain>
    </source>
</reference>
<dbReference type="Proteomes" id="UP000195729">
    <property type="component" value="Chromosome"/>
</dbReference>